<evidence type="ECO:0000313" key="4">
    <source>
        <dbReference type="Proteomes" id="UP000001399"/>
    </source>
</evidence>
<dbReference type="Pfam" id="PF04519">
    <property type="entry name" value="Bactofilin"/>
    <property type="match status" value="1"/>
</dbReference>
<evidence type="ECO:0000256" key="2">
    <source>
        <dbReference type="SAM" id="MobiDB-lite"/>
    </source>
</evidence>
<dbReference type="STRING" id="648757.Rvan_0077"/>
<accession>E3I513</accession>
<protein>
    <recommendedName>
        <fullName evidence="5">Polymer-forming cytoskeletal protein</fullName>
    </recommendedName>
</protein>
<dbReference type="AlphaFoldDB" id="E3I513"/>
<dbReference type="PANTHER" id="PTHR35024">
    <property type="entry name" value="HYPOTHETICAL CYTOSOLIC PROTEIN"/>
    <property type="match status" value="1"/>
</dbReference>
<dbReference type="InterPro" id="IPR007607">
    <property type="entry name" value="BacA/B"/>
</dbReference>
<reference evidence="4" key="1">
    <citation type="journal article" date="2011" name="J. Bacteriol.">
        <title>Genome sequences of eight morphologically diverse alphaproteobacteria.</title>
        <authorList>
            <consortium name="US DOE Joint Genome Institute"/>
            <person name="Brown P.J."/>
            <person name="Kysela D.T."/>
            <person name="Buechlein A."/>
            <person name="Hemmerich C."/>
            <person name="Brun Y.V."/>
        </authorList>
    </citation>
    <scope>NUCLEOTIDE SEQUENCE [LARGE SCALE GENOMIC DNA]</scope>
    <source>
        <strain evidence="4">ATCC 17100 / ATH 3.1.1 / DSM 162 / LMG 4299</strain>
    </source>
</reference>
<feature type="region of interest" description="Disordered" evidence="2">
    <location>
        <begin position="1"/>
        <end position="58"/>
    </location>
</feature>
<organism evidence="3 4">
    <name type="scientific">Rhodomicrobium vannielii (strain ATCC 17100 / DSM 162 / LMG 4299 / NCIMB 10020 / ATH 3.1.1)</name>
    <dbReference type="NCBI Taxonomy" id="648757"/>
    <lineage>
        <taxon>Bacteria</taxon>
        <taxon>Pseudomonadati</taxon>
        <taxon>Pseudomonadota</taxon>
        <taxon>Alphaproteobacteria</taxon>
        <taxon>Hyphomicrobiales</taxon>
        <taxon>Hyphomicrobiaceae</taxon>
        <taxon>Rhodomicrobium</taxon>
    </lineage>
</organism>
<evidence type="ECO:0000313" key="3">
    <source>
        <dbReference type="EMBL" id="ADP69367.1"/>
    </source>
</evidence>
<gene>
    <name evidence="3" type="ordered locus">Rvan_0077</name>
</gene>
<dbReference type="Proteomes" id="UP000001399">
    <property type="component" value="Chromosome"/>
</dbReference>
<sequence>MFSKKPETDMSNFDSQKPITKTTSKAIGGQPAQGLAPLGSPAPQVSAGQPVYAPKPPIFRGPDRMAPSIIGEDLTVTGNVLSRGEVQVDGQIQGDVHCSSLIVGEKAQITGGIVAEDVIVRGRVMGSVRGNRVTLQASSHVEGDVFHKSLAIEQGAFFEGKSRRSEDPIATAPRLEGMNSPSSQAAE</sequence>
<dbReference type="EMBL" id="CP002292">
    <property type="protein sequence ID" value="ADP69367.1"/>
    <property type="molecule type" value="Genomic_DNA"/>
</dbReference>
<dbReference type="HOGENOM" id="CLU_072799_1_0_5"/>
<feature type="region of interest" description="Disordered" evidence="2">
    <location>
        <begin position="161"/>
        <end position="187"/>
    </location>
</feature>
<keyword evidence="4" id="KW-1185">Reference proteome</keyword>
<dbReference type="eggNOG" id="COG1664">
    <property type="taxonomic scope" value="Bacteria"/>
</dbReference>
<evidence type="ECO:0008006" key="5">
    <source>
        <dbReference type="Google" id="ProtNLM"/>
    </source>
</evidence>
<evidence type="ECO:0000256" key="1">
    <source>
        <dbReference type="ARBA" id="ARBA00044755"/>
    </source>
</evidence>
<dbReference type="KEGG" id="rva:Rvan_0077"/>
<feature type="compositionally biased region" description="Polar residues" evidence="2">
    <location>
        <begin position="9"/>
        <end position="25"/>
    </location>
</feature>
<comment type="similarity">
    <text evidence="1">Belongs to the bactofilin family.</text>
</comment>
<name>E3I513_RHOVT</name>
<proteinExistence type="inferred from homology"/>
<dbReference type="PANTHER" id="PTHR35024:SF4">
    <property type="entry name" value="POLYMER-FORMING CYTOSKELETAL PROTEIN"/>
    <property type="match status" value="1"/>
</dbReference>